<evidence type="ECO:0000259" key="3">
    <source>
        <dbReference type="Pfam" id="PF08241"/>
    </source>
</evidence>
<dbReference type="Pfam" id="PF08241">
    <property type="entry name" value="Methyltransf_11"/>
    <property type="match status" value="1"/>
</dbReference>
<dbReference type="NCBIfam" id="NF045823">
    <property type="entry name" value="PthPhpthDimycoMt"/>
    <property type="match status" value="1"/>
</dbReference>
<evidence type="ECO:0000256" key="1">
    <source>
        <dbReference type="ARBA" id="ARBA00022603"/>
    </source>
</evidence>
<dbReference type="NCBIfam" id="NF045825">
    <property type="entry name" value="FAmtase_mtf2"/>
    <property type="match status" value="1"/>
</dbReference>
<dbReference type="PANTHER" id="PTHR44068">
    <property type="entry name" value="ZGC:194242"/>
    <property type="match status" value="1"/>
</dbReference>
<feature type="domain" description="Methyltransferase type 11" evidence="3">
    <location>
        <begin position="81"/>
        <end position="175"/>
    </location>
</feature>
<accession>A0A2U9PI29</accession>
<dbReference type="InterPro" id="IPR054916">
    <property type="entry name" value="FAmtase_mtf2"/>
</dbReference>
<dbReference type="GO" id="GO:0003838">
    <property type="term" value="F:sterol 24-C-methyltransferase activity"/>
    <property type="evidence" value="ECO:0007669"/>
    <property type="project" value="TreeGrafter"/>
</dbReference>
<keyword evidence="2" id="KW-0808">Transferase</keyword>
<dbReference type="GO" id="GO:0032259">
    <property type="term" value="P:methylation"/>
    <property type="evidence" value="ECO:0007669"/>
    <property type="project" value="UniProtKB-KW"/>
</dbReference>
<evidence type="ECO:0000313" key="5">
    <source>
        <dbReference type="Proteomes" id="UP000011200"/>
    </source>
</evidence>
<sequence>MSRSPFAWKLNVMLTQQVQRFIYRYASRKLAGDDVVFLNYGYEEDPPMALPLSEGDEPNRYFIQLYHRTAAQADLSGKQVLEIGCGHGGGASYIARALKPASYTGLDLNPTGIEFCRKKHNVKGLDFVQGDAEDLPFPDHSFDAVINVESSHLYPHFSKFLGEVARVLRPGGYFLYADARHVSEIPAWESELAAAPFRIVASSVINTDVTRGMEINLQRWQDVIDRVVPALLRRQFRKLAPVRKAYEDLLPGGSSEYRMYCLVRN</sequence>
<dbReference type="CDD" id="cd02440">
    <property type="entry name" value="AdoMet_MTases"/>
    <property type="match status" value="1"/>
</dbReference>
<dbReference type="InterPro" id="IPR050447">
    <property type="entry name" value="Erg6_SMT_methyltransf"/>
</dbReference>
<name>A0A2U9PI29_MYCSE</name>
<dbReference type="InterPro" id="IPR013216">
    <property type="entry name" value="Methyltransf_11"/>
</dbReference>
<dbReference type="PANTHER" id="PTHR44068:SF1">
    <property type="entry name" value="HYPOTHETICAL LOC100005854"/>
    <property type="match status" value="1"/>
</dbReference>
<dbReference type="GO" id="GO:0016126">
    <property type="term" value="P:sterol biosynthetic process"/>
    <property type="evidence" value="ECO:0007669"/>
    <property type="project" value="TreeGrafter"/>
</dbReference>
<dbReference type="Proteomes" id="UP000011200">
    <property type="component" value="Chromosome"/>
</dbReference>
<protein>
    <submittedName>
        <fullName evidence="4">Fmt protein</fullName>
    </submittedName>
</protein>
<gene>
    <name evidence="4" type="ORF">D806_003850</name>
</gene>
<reference evidence="5" key="2">
    <citation type="submission" date="2018-03" db="EMBL/GenBank/DDBJ databases">
        <authorList>
            <person name="Derbyshire K."/>
            <person name="Gray T.A."/>
            <person name="Champion M."/>
        </authorList>
    </citation>
    <scope>NUCLEOTIDE SEQUENCE [LARGE SCALE GENOMIC DNA]</scope>
    <source>
        <strain evidence="5">MKD8</strain>
    </source>
</reference>
<evidence type="ECO:0000256" key="2">
    <source>
        <dbReference type="ARBA" id="ARBA00022679"/>
    </source>
</evidence>
<dbReference type="Gene3D" id="3.40.50.150">
    <property type="entry name" value="Vaccinia Virus protein VP39"/>
    <property type="match status" value="1"/>
</dbReference>
<dbReference type="InterPro" id="IPR054877">
    <property type="entry name" value="PthPhpthDimycoMt"/>
</dbReference>
<dbReference type="AlphaFoldDB" id="A0A2U9PI29"/>
<organism evidence="4 5">
    <name type="scientific">Mycolicibacterium smegmatis (strain MKD8)</name>
    <name type="common">Mycobacterium smegmatis</name>
    <dbReference type="NCBI Taxonomy" id="1214915"/>
    <lineage>
        <taxon>Bacteria</taxon>
        <taxon>Bacillati</taxon>
        <taxon>Actinomycetota</taxon>
        <taxon>Actinomycetes</taxon>
        <taxon>Mycobacteriales</taxon>
        <taxon>Mycobacteriaceae</taxon>
        <taxon>Mycolicibacterium</taxon>
    </lineage>
</organism>
<dbReference type="InterPro" id="IPR029063">
    <property type="entry name" value="SAM-dependent_MTases_sf"/>
</dbReference>
<reference evidence="4 5" key="1">
    <citation type="journal article" date="2013" name="Genome Announc.">
        <title>Draft genome sequence of MKD8, a conjugal recipient Mycobacterium smegmatis strain.</title>
        <authorList>
            <person name="Gray T.A."/>
            <person name="Palumbo M.J."/>
            <person name="Derbyshire K.M."/>
        </authorList>
    </citation>
    <scope>NUCLEOTIDE SEQUENCE [LARGE SCALE GENOMIC DNA]</scope>
    <source>
        <strain evidence="4 5">MKD8</strain>
    </source>
</reference>
<dbReference type="SUPFAM" id="SSF53335">
    <property type="entry name" value="S-adenosyl-L-methionine-dependent methyltransferases"/>
    <property type="match status" value="1"/>
</dbReference>
<evidence type="ECO:0000313" key="4">
    <source>
        <dbReference type="EMBL" id="AWT51379.1"/>
    </source>
</evidence>
<keyword evidence="1" id="KW-0489">Methyltransferase</keyword>
<dbReference type="EMBL" id="CP027541">
    <property type="protein sequence ID" value="AWT51379.1"/>
    <property type="molecule type" value="Genomic_DNA"/>
</dbReference>
<proteinExistence type="predicted"/>